<evidence type="ECO:0000313" key="12">
    <source>
        <dbReference type="Proteomes" id="UP000265663"/>
    </source>
</evidence>
<evidence type="ECO:0000256" key="5">
    <source>
        <dbReference type="ARBA" id="ARBA00022490"/>
    </source>
</evidence>
<evidence type="ECO:0000256" key="6">
    <source>
        <dbReference type="ARBA" id="ARBA00022790"/>
    </source>
</evidence>
<comment type="subunit">
    <text evidence="4">Component of the COP9 signalosome (CSN) complex.</text>
</comment>
<proteinExistence type="inferred from homology"/>
<evidence type="ECO:0000256" key="9">
    <source>
        <dbReference type="SAM" id="Coils"/>
    </source>
</evidence>
<evidence type="ECO:0000256" key="2">
    <source>
        <dbReference type="ARBA" id="ARBA00004496"/>
    </source>
</evidence>
<dbReference type="GO" id="GO:0005737">
    <property type="term" value="C:cytoplasm"/>
    <property type="evidence" value="ECO:0007669"/>
    <property type="project" value="UniProtKB-SubCell"/>
</dbReference>
<evidence type="ECO:0000256" key="8">
    <source>
        <dbReference type="ARBA" id="ARBA00067814"/>
    </source>
</evidence>
<dbReference type="Pfam" id="PF01399">
    <property type="entry name" value="PCI"/>
    <property type="match status" value="1"/>
</dbReference>
<protein>
    <recommendedName>
        <fullName evidence="8">COP9 signalosome complex subunit 1</fullName>
    </recommendedName>
</protein>
<evidence type="ECO:0000256" key="3">
    <source>
        <dbReference type="ARBA" id="ARBA00008793"/>
    </source>
</evidence>
<dbReference type="PROSITE" id="PS50250">
    <property type="entry name" value="PCI"/>
    <property type="match status" value="1"/>
</dbReference>
<accession>A0A3M7MCH7</accession>
<dbReference type="Gene3D" id="1.25.40.570">
    <property type="match status" value="1"/>
</dbReference>
<dbReference type="SMART" id="SM00088">
    <property type="entry name" value="PINT"/>
    <property type="match status" value="1"/>
</dbReference>
<evidence type="ECO:0000256" key="7">
    <source>
        <dbReference type="ARBA" id="ARBA00023242"/>
    </source>
</evidence>
<feature type="domain" description="PCI" evidence="10">
    <location>
        <begin position="278"/>
        <end position="457"/>
    </location>
</feature>
<dbReference type="Pfam" id="PF10602">
    <property type="entry name" value="RPN7"/>
    <property type="match status" value="1"/>
</dbReference>
<dbReference type="PANTHER" id="PTHR14145">
    <property type="entry name" value="26S PROTESOME SUBUNIT 6"/>
    <property type="match status" value="1"/>
</dbReference>
<evidence type="ECO:0000259" key="10">
    <source>
        <dbReference type="PROSITE" id="PS50250"/>
    </source>
</evidence>
<dbReference type="GO" id="GO:0008180">
    <property type="term" value="C:COP9 signalosome"/>
    <property type="evidence" value="ECO:0007669"/>
    <property type="project" value="UniProtKB-KW"/>
</dbReference>
<dbReference type="AlphaFoldDB" id="A0A3M7MCH7"/>
<keyword evidence="7" id="KW-0539">Nucleus</keyword>
<dbReference type="PANTHER" id="PTHR14145:SF2">
    <property type="entry name" value="COP9 SIGNALOSOME COMPLEX SUBUNIT 1"/>
    <property type="match status" value="1"/>
</dbReference>
<evidence type="ECO:0000256" key="4">
    <source>
        <dbReference type="ARBA" id="ARBA00011098"/>
    </source>
</evidence>
<dbReference type="InterPro" id="IPR045135">
    <property type="entry name" value="Rpn7_N"/>
</dbReference>
<evidence type="ECO:0000256" key="1">
    <source>
        <dbReference type="ARBA" id="ARBA00004123"/>
    </source>
</evidence>
<keyword evidence="9" id="KW-0175">Coiled coil</keyword>
<comment type="subcellular location">
    <subcellularLocation>
        <location evidence="2">Cytoplasm</location>
    </subcellularLocation>
    <subcellularLocation>
        <location evidence="1">Nucleus</location>
    </subcellularLocation>
</comment>
<dbReference type="Proteomes" id="UP000265663">
    <property type="component" value="Unassembled WGS sequence"/>
</dbReference>
<dbReference type="SUPFAM" id="SSF46785">
    <property type="entry name" value="Winged helix' DNA-binding domain"/>
    <property type="match status" value="1"/>
</dbReference>
<sequence>MPNSMAKSVPYNTPVLLVTARVGDEESELAALHQRPVQGVNTTHDTRHATPPIMALNVEQSPFFLQQKAKGEIVVKDPPKFDLESYIANYSGYTKIDRLHHIGAHSTYLAVDAYRLAIAEAKRGKNVELYTTLTEELSSIAPDESAALTDTAWAERKSREVREEHDRLEHELKSYKNNLIKESIRMGNEDLGHFYYDTGDFTNAQRAYMKMREHCTSPKHLSDMTLRLVYATIAQKSWTNVLANLAKTDATQLKGEEKAKLEPIITACTGLCQMATGSFREAALTFIGTSAAYLTAEPAGGIKWQRDVISANDVAVYGGLCALAFMDRSELQNKVLANSDFRNFLELEPHIRRAINLFCNSKYSACLEVLEGYRNDYLLDVYLSKVLNIIYSRIRRKSIVQYFIPFSCVTLEEMASKFPAAEGRTIEDDLEEMINQRSLDARIDLVDRLLISPPSDPRYDVHTEALTMAEKYDHTLRLRLTRLNMLAANMEVQPNKSSDKGSGLGSGISDSFRNMGSKIGF</sequence>
<keyword evidence="6" id="KW-0736">Signalosome</keyword>
<keyword evidence="12" id="KW-1185">Reference proteome</keyword>
<comment type="similarity">
    <text evidence="3">Belongs to the CSN1 family.</text>
</comment>
<dbReference type="InterPro" id="IPR036390">
    <property type="entry name" value="WH_DNA-bd_sf"/>
</dbReference>
<gene>
    <name evidence="11" type="ORF">GMOD_00007175</name>
</gene>
<reference evidence="11 12" key="1">
    <citation type="journal article" date="2014" name="PLoS ONE">
        <title>De novo Genome Assembly of the Fungal Plant Pathogen Pyrenophora semeniperda.</title>
        <authorList>
            <person name="Soliai M.M."/>
            <person name="Meyer S.E."/>
            <person name="Udall J.A."/>
            <person name="Elzinga D.E."/>
            <person name="Hermansen R.A."/>
            <person name="Bodily P.M."/>
            <person name="Hart A.A."/>
            <person name="Coleman C.E."/>
        </authorList>
    </citation>
    <scope>NUCLEOTIDE SEQUENCE [LARGE SCALE GENOMIC DNA]</scope>
    <source>
        <strain evidence="11 12">CCB06</strain>
        <tissue evidence="11">Mycelium</tissue>
    </source>
</reference>
<feature type="coiled-coil region" evidence="9">
    <location>
        <begin position="158"/>
        <end position="185"/>
    </location>
</feature>
<dbReference type="OrthoDB" id="422427at2759"/>
<dbReference type="EMBL" id="KE747829">
    <property type="protein sequence ID" value="RMZ72172.1"/>
    <property type="molecule type" value="Genomic_DNA"/>
</dbReference>
<dbReference type="FunFam" id="1.25.40.570:FF:000022">
    <property type="entry name" value="COP9 signalosome complex subunit 1"/>
    <property type="match status" value="1"/>
</dbReference>
<organism evidence="11 12">
    <name type="scientific">Pyrenophora seminiperda CCB06</name>
    <dbReference type="NCBI Taxonomy" id="1302712"/>
    <lineage>
        <taxon>Eukaryota</taxon>
        <taxon>Fungi</taxon>
        <taxon>Dikarya</taxon>
        <taxon>Ascomycota</taxon>
        <taxon>Pezizomycotina</taxon>
        <taxon>Dothideomycetes</taxon>
        <taxon>Pleosporomycetidae</taxon>
        <taxon>Pleosporales</taxon>
        <taxon>Pleosporineae</taxon>
        <taxon>Pleosporaceae</taxon>
        <taxon>Pyrenophora</taxon>
    </lineage>
</organism>
<dbReference type="InterPro" id="IPR019585">
    <property type="entry name" value="Rpn7/CSN1"/>
</dbReference>
<name>A0A3M7MCH7_9PLEO</name>
<keyword evidence="5" id="KW-0963">Cytoplasm</keyword>
<dbReference type="InterPro" id="IPR000717">
    <property type="entry name" value="PCI_dom"/>
</dbReference>
<evidence type="ECO:0000313" key="11">
    <source>
        <dbReference type="EMBL" id="RMZ72172.1"/>
    </source>
</evidence>